<dbReference type="GO" id="GO:0005694">
    <property type="term" value="C:chromosome"/>
    <property type="evidence" value="ECO:0007669"/>
    <property type="project" value="InterPro"/>
</dbReference>
<keyword evidence="12" id="KW-1185">Reference proteome</keyword>
<dbReference type="EMBL" id="CCBP010000034">
    <property type="protein sequence ID" value="CDO69136.1"/>
    <property type="molecule type" value="Genomic_DNA"/>
</dbReference>
<comment type="catalytic activity">
    <reaction evidence="1 6 7">
        <text>ATP-independent breakage of single-stranded DNA, followed by passage and rejoining.</text>
        <dbReference type="EC" id="5.6.2.1"/>
    </reaction>
</comment>
<gene>
    <name evidence="11" type="ORF">BN946_scf185042.g38</name>
</gene>
<comment type="caution">
    <text evidence="11">The sequence shown here is derived from an EMBL/GenBank/DDBJ whole genome shotgun (WGS) entry which is preliminary data.</text>
</comment>
<dbReference type="GO" id="GO:0003677">
    <property type="term" value="F:DNA binding"/>
    <property type="evidence" value="ECO:0007669"/>
    <property type="project" value="UniProtKB-UniRule"/>
</dbReference>
<feature type="coiled-coil region" evidence="8">
    <location>
        <begin position="739"/>
        <end position="820"/>
    </location>
</feature>
<evidence type="ECO:0000313" key="12">
    <source>
        <dbReference type="Proteomes" id="UP000029665"/>
    </source>
</evidence>
<dbReference type="Gene3D" id="3.90.15.10">
    <property type="entry name" value="Topoisomerase I, Chain A, domain 3"/>
    <property type="match status" value="2"/>
</dbReference>
<dbReference type="PANTHER" id="PTHR10290:SF3">
    <property type="entry name" value="DNA TOPOISOMERASE 1"/>
    <property type="match status" value="1"/>
</dbReference>
<dbReference type="OMA" id="HRWKEVK"/>
<dbReference type="STRING" id="5643.A0A060S4K9"/>
<dbReference type="Pfam" id="PF01028">
    <property type="entry name" value="Topoisom_I"/>
    <property type="match status" value="1"/>
</dbReference>
<dbReference type="FunFam" id="2.170.11.10:FF:000001">
    <property type="entry name" value="DNA topoisomerase I"/>
    <property type="match status" value="1"/>
</dbReference>
<sequence>MYSDDDRPLAAKPSTPRGAQNGRAAQNGNGRLSSDSPMSDDDDDMPLSQATRTKSEPITPDARQLKRKKVVESDSSSDDDKPLASSPVKARSAAISMPGAVESTTTKTANGTRASRSSKAVVVSDDNTDDDDDDAPLMKPKTKTVANGKAKANGRPPKKKMKQEDSDPDIESEDETPRPTKKAHSRGKRKVESDADDSDDDKPLTKKRATKASTAKKANGKAEASGDVKPKKRGAKKEDKDEDAKKAAKKKKEEEEEEEATYKWWEQQNADRDGSMKWMTLEHNGVYFPPPYEPLPKHVKMKYNGEPVDLPPESEEVAGFYAALLGSPHAQDAVFNKNFFDDFLKVLKKNPPRNDIKITKFELCDFRPMYEYFEAEKEKKKSMTAAEKKAAKAAKDELEAPYAFCYLDGRKEKVGNFRIEPPGLFRGRGDHPKKGALKLRVRPEDVTINIGKDAPVPKPNVPGNWKEVVHDNTVTWLANWVENVNGNYKYVFLAAGSSLKGQSDMQKFEKARELKKHVDTIRADYNRDLKNKQMMERQRATAMYFIDKLALRAGNEKGEDEADTLVFDFLGKDSIRYYNEVQVEDQVYKNIRIFKDNKDDGDELFDRVNTGALNKHLASYMKGLTAKVFRTFNASLTFQDLLDRGTPEKGTVQEKLNAYNHANRMVAILCNHQRAVPKSHEQSMSKMREKLRGLKYERMKLRHALFAIDPKYKKKKKYSEPESDLDDDAIASHEETMKAKDIEKAEKKFQKDNEKLEAEGKKSQDDSVLKDKIKEIEAEYKRLKKERGTEKHTLKKERPTEKIEEAIDKLDEKIKTFKLQMEDREAGKEVALSTSKINYLDPRITVAWCKAHDVPVEKLFSKTLLTKFPWAMEVDPDWKF</sequence>
<dbReference type="InterPro" id="IPR013030">
    <property type="entry name" value="DNA_topo_DNA_db_N_dom2"/>
</dbReference>
<dbReference type="EC" id="5.6.2.1" evidence="7"/>
<evidence type="ECO:0000256" key="5">
    <source>
        <dbReference type="ARBA" id="ARBA00023235"/>
    </source>
</evidence>
<dbReference type="InterPro" id="IPR036202">
    <property type="entry name" value="TopoI_DNA-bd_euk_N_sf"/>
</dbReference>
<dbReference type="PANTHER" id="PTHR10290">
    <property type="entry name" value="DNA TOPOISOMERASE I"/>
    <property type="match status" value="1"/>
</dbReference>
<dbReference type="InterPro" id="IPR014711">
    <property type="entry name" value="TopoI_cat_a-hlx-sub_euk"/>
</dbReference>
<dbReference type="HOGENOM" id="CLU_009193_1_0_1"/>
<name>A0A060S4K9_PYCCI</name>
<evidence type="ECO:0000259" key="10">
    <source>
        <dbReference type="SMART" id="SM00435"/>
    </source>
</evidence>
<dbReference type="SMART" id="SM00435">
    <property type="entry name" value="TOPEUc"/>
    <property type="match status" value="1"/>
</dbReference>
<dbReference type="SUPFAM" id="SSF56741">
    <property type="entry name" value="Eukaryotic DNA topoisomerase I, N-terminal DNA-binding fragment"/>
    <property type="match status" value="1"/>
</dbReference>
<feature type="compositionally biased region" description="Low complexity" evidence="9">
    <location>
        <begin position="113"/>
        <end position="125"/>
    </location>
</feature>
<dbReference type="InterPro" id="IPR025834">
    <property type="entry name" value="TopoI_C_dom"/>
</dbReference>
<dbReference type="Pfam" id="PF14370">
    <property type="entry name" value="Topo_C_assoc"/>
    <property type="match status" value="1"/>
</dbReference>
<feature type="compositionally biased region" description="Polar residues" evidence="9">
    <location>
        <begin position="102"/>
        <end position="112"/>
    </location>
</feature>
<evidence type="ECO:0000256" key="1">
    <source>
        <dbReference type="ARBA" id="ARBA00000213"/>
    </source>
</evidence>
<dbReference type="FunFam" id="1.10.10.41:FF:000001">
    <property type="entry name" value="DNA topoisomerase I"/>
    <property type="match status" value="1"/>
</dbReference>
<keyword evidence="3 6" id="KW-0799">Topoisomerase</keyword>
<reference evidence="11" key="1">
    <citation type="submission" date="2014-01" db="EMBL/GenBank/DDBJ databases">
        <title>The genome of the white-rot fungus Pycnoporus cinnabarinus: a basidiomycete model with a versatile arsenal for lignocellulosic biomass breakdown.</title>
        <authorList>
            <person name="Levasseur A."/>
            <person name="Lomascolo A."/>
            <person name="Ruiz-Duenas F.J."/>
            <person name="Uzan E."/>
            <person name="Piumi F."/>
            <person name="Kues U."/>
            <person name="Ram A.F.J."/>
            <person name="Murat C."/>
            <person name="Haon M."/>
            <person name="Benoit I."/>
            <person name="Arfi Y."/>
            <person name="Chevret D."/>
            <person name="Drula E."/>
            <person name="Kwon M.J."/>
            <person name="Gouret P."/>
            <person name="Lesage-Meessen L."/>
            <person name="Lombard V."/>
            <person name="Mariette J."/>
            <person name="Noirot C."/>
            <person name="Park J."/>
            <person name="Patyshakuliyeva A."/>
            <person name="Wieneger R.A.B."/>
            <person name="Wosten H.A.B."/>
            <person name="Martin F."/>
            <person name="Coutinho P.M."/>
            <person name="de Vries R."/>
            <person name="Martinez A.T."/>
            <person name="Klopp C."/>
            <person name="Pontarotti P."/>
            <person name="Henrissat B."/>
            <person name="Record E."/>
        </authorList>
    </citation>
    <scope>NUCLEOTIDE SEQUENCE [LARGE SCALE GENOMIC DNA]</scope>
    <source>
        <strain evidence="11">BRFM137</strain>
    </source>
</reference>
<dbReference type="PRINTS" id="PR00416">
    <property type="entry name" value="EUTPISMRASEI"/>
</dbReference>
<feature type="region of interest" description="Disordered" evidence="9">
    <location>
        <begin position="1"/>
        <end position="268"/>
    </location>
</feature>
<dbReference type="AlphaFoldDB" id="A0A060S4K9"/>
<comment type="similarity">
    <text evidence="2 6 7">Belongs to the type IB topoisomerase family.</text>
</comment>
<proteinExistence type="inferred from homology"/>
<dbReference type="InterPro" id="IPR013034">
    <property type="entry name" value="DNA_topo_DNA_db_N_dom1"/>
</dbReference>
<dbReference type="SUPFAM" id="SSF56349">
    <property type="entry name" value="DNA breaking-rejoining enzymes"/>
    <property type="match status" value="1"/>
</dbReference>
<dbReference type="GO" id="GO:0005730">
    <property type="term" value="C:nucleolus"/>
    <property type="evidence" value="ECO:0007669"/>
    <property type="project" value="TreeGrafter"/>
</dbReference>
<dbReference type="Gene3D" id="1.10.10.41">
    <property type="entry name" value="Yeast DNA topoisomerase - domain 1"/>
    <property type="match status" value="1"/>
</dbReference>
<dbReference type="InterPro" id="IPR011010">
    <property type="entry name" value="DNA_brk_join_enz"/>
</dbReference>
<dbReference type="InterPro" id="IPR051062">
    <property type="entry name" value="Topoisomerase_IB"/>
</dbReference>
<feature type="compositionally biased region" description="Basic and acidic residues" evidence="9">
    <location>
        <begin position="236"/>
        <end position="246"/>
    </location>
</feature>
<keyword evidence="5 6" id="KW-0413">Isomerase</keyword>
<keyword evidence="4 6" id="KW-0238">DNA-binding</keyword>
<evidence type="ECO:0000256" key="2">
    <source>
        <dbReference type="ARBA" id="ARBA00006645"/>
    </source>
</evidence>
<dbReference type="Gene3D" id="2.170.11.10">
    <property type="entry name" value="DNA Topoisomerase I, domain 2"/>
    <property type="match status" value="1"/>
</dbReference>
<comment type="function">
    <text evidence="7">Releases the supercoiling and torsional tension of DNA introduced during the DNA replication and transcription by transiently cleaving and rejoining one strand of the DNA duplex. Introduces a single-strand break via transesterification at the specific target site 5'-[CT]CCTTp site in duplex DNA. The scissile phosphodiester is attacked by the catalytic tyrosine of the enzyme, resulting in the formation of a DNA-(3'-phosphotyrosyl)-enzyme intermediate and the expulsion of a 5'-OH DNA strand. The free DNA strand then undergoes passage around the unbroken strand thus removing DNA supercoils. Finally, in the religation step, the DNA 5'-OH attacks the covalent intermediate to expel the active-site tyrosine and restore the DNA phosphodiester backbone.</text>
</comment>
<protein>
    <recommendedName>
        <fullName evidence="7">DNA topoisomerase I</fullName>
        <ecNumber evidence="7">5.6.2.1</ecNumber>
    </recommendedName>
    <alternativeName>
        <fullName evidence="7">DNA topoisomerase 1</fullName>
    </alternativeName>
</protein>
<dbReference type="CDD" id="cd00659">
    <property type="entry name" value="Topo_IB_C"/>
    <property type="match status" value="1"/>
</dbReference>
<dbReference type="InterPro" id="IPR014727">
    <property type="entry name" value="TopoI_cat_a/b-sub_euk"/>
</dbReference>
<dbReference type="CDD" id="cd00660">
    <property type="entry name" value="Topoisomer_IB_N"/>
    <property type="match status" value="1"/>
</dbReference>
<dbReference type="InterPro" id="IPR008336">
    <property type="entry name" value="TopoI_DNA-bd_euk"/>
</dbReference>
<dbReference type="OrthoDB" id="47179at2759"/>
<dbReference type="Proteomes" id="UP000029665">
    <property type="component" value="Unassembled WGS sequence"/>
</dbReference>
<dbReference type="GO" id="GO:0006265">
    <property type="term" value="P:DNA topological change"/>
    <property type="evidence" value="ECO:0007669"/>
    <property type="project" value="UniProtKB-UniRule"/>
</dbReference>
<evidence type="ECO:0000256" key="8">
    <source>
        <dbReference type="SAM" id="Coils"/>
    </source>
</evidence>
<feature type="compositionally biased region" description="Basic residues" evidence="9">
    <location>
        <begin position="179"/>
        <end position="189"/>
    </location>
</feature>
<keyword evidence="8" id="KW-0175">Coiled coil</keyword>
<dbReference type="Pfam" id="PF02919">
    <property type="entry name" value="Topoisom_I_N"/>
    <property type="match status" value="1"/>
</dbReference>
<feature type="active site" description="O-(3'-phospho-DNA)-tyrosine intermediate" evidence="6">
    <location>
        <position position="839"/>
    </location>
</feature>
<dbReference type="GO" id="GO:0006260">
    <property type="term" value="P:DNA replication"/>
    <property type="evidence" value="ECO:0007669"/>
    <property type="project" value="TreeGrafter"/>
</dbReference>
<feature type="compositionally biased region" description="Acidic residues" evidence="9">
    <location>
        <begin position="126"/>
        <end position="135"/>
    </location>
</feature>
<dbReference type="PROSITE" id="PS52038">
    <property type="entry name" value="TOPO_IB_2"/>
    <property type="match status" value="1"/>
</dbReference>
<dbReference type="Gene3D" id="1.10.132.10">
    <property type="match status" value="2"/>
</dbReference>
<dbReference type="GO" id="GO:0007059">
    <property type="term" value="P:chromosome segregation"/>
    <property type="evidence" value="ECO:0007669"/>
    <property type="project" value="TreeGrafter"/>
</dbReference>
<evidence type="ECO:0000256" key="9">
    <source>
        <dbReference type="SAM" id="MobiDB-lite"/>
    </source>
</evidence>
<accession>A0A060S4K9</accession>
<dbReference type="GO" id="GO:0003917">
    <property type="term" value="F:DNA topoisomerase type I (single strand cut, ATP-independent) activity"/>
    <property type="evidence" value="ECO:0007669"/>
    <property type="project" value="UniProtKB-UniRule"/>
</dbReference>
<evidence type="ECO:0000256" key="3">
    <source>
        <dbReference type="ARBA" id="ARBA00023029"/>
    </source>
</evidence>
<dbReference type="InterPro" id="IPR013500">
    <property type="entry name" value="TopoI_cat_euk"/>
</dbReference>
<dbReference type="InterPro" id="IPR013499">
    <property type="entry name" value="TopoI_euk"/>
</dbReference>
<evidence type="ECO:0000256" key="4">
    <source>
        <dbReference type="ARBA" id="ARBA00023125"/>
    </source>
</evidence>
<dbReference type="InterPro" id="IPR001631">
    <property type="entry name" value="TopoI"/>
</dbReference>
<evidence type="ECO:0000256" key="6">
    <source>
        <dbReference type="PROSITE-ProRule" id="PRU01382"/>
    </source>
</evidence>
<feature type="domain" description="DNA topoisomerase I eukaryotic-type" evidence="10">
    <location>
        <begin position="424"/>
        <end position="853"/>
    </location>
</feature>
<organism evidence="11 12">
    <name type="scientific">Pycnoporus cinnabarinus</name>
    <name type="common">Cinnabar-red polypore</name>
    <name type="synonym">Trametes cinnabarina</name>
    <dbReference type="NCBI Taxonomy" id="5643"/>
    <lineage>
        <taxon>Eukaryota</taxon>
        <taxon>Fungi</taxon>
        <taxon>Dikarya</taxon>
        <taxon>Basidiomycota</taxon>
        <taxon>Agaricomycotina</taxon>
        <taxon>Agaricomycetes</taxon>
        <taxon>Polyporales</taxon>
        <taxon>Polyporaceae</taxon>
        <taxon>Trametes</taxon>
    </lineage>
</organism>
<evidence type="ECO:0000256" key="7">
    <source>
        <dbReference type="RuleBase" id="RU365101"/>
    </source>
</evidence>
<evidence type="ECO:0000313" key="11">
    <source>
        <dbReference type="EMBL" id="CDO69136.1"/>
    </source>
</evidence>